<reference evidence="2 3" key="1">
    <citation type="submission" date="2023-09" db="EMBL/GenBank/DDBJ databases">
        <authorList>
            <person name="Rey-Velasco X."/>
        </authorList>
    </citation>
    <scope>NUCLEOTIDE SEQUENCE [LARGE SCALE GENOMIC DNA]</scope>
    <source>
        <strain evidence="2 3">P007</strain>
    </source>
</reference>
<protein>
    <recommendedName>
        <fullName evidence="4">Secretion protein</fullName>
    </recommendedName>
</protein>
<evidence type="ECO:0000313" key="3">
    <source>
        <dbReference type="Proteomes" id="UP001250662"/>
    </source>
</evidence>
<gene>
    <name evidence="2" type="ORF">RM520_06650</name>
</gene>
<keyword evidence="3" id="KW-1185">Reference proteome</keyword>
<proteinExistence type="predicted"/>
<dbReference type="Proteomes" id="UP001250662">
    <property type="component" value="Unassembled WGS sequence"/>
</dbReference>
<comment type="caution">
    <text evidence="2">The sequence shown here is derived from an EMBL/GenBank/DDBJ whole genome shotgun (WGS) entry which is preliminary data.</text>
</comment>
<sequence>MKKLVYVILLFCSVQIWSQADIVEVGNLPQQIFETSGLLSYNGKLITHNDSGNAPELYELDITTLQITRTVSIANVVNIDWEDLAQDENYIYIGDFGNNTGDRQDLNILKILKSDYDNSDSVTAEIINFLYEDQTDFTSSEDSDFDAEGFFSLGDNLIILTKQWQQNGTVAYKVPKLSGAFLAERLDSYQVNGLVTGATYNQNTNQLSIVGYSQFLFPFYVLVDDVQENAIFEGEKTKTNLNIGQAQVEAITLVGAEQFYISSEDFSNPPLVNSLSRLFTFSLDSEEEENPPGEENPEGENTPDEELVVYKTFGSQSLNYSLITNRAVTGMGVFDVTGRMVTYIPLERISTDPIDISSFNQSIYYLTFFLIDDAISVPFFRD</sequence>
<accession>A0ABU3BGN4</accession>
<feature type="region of interest" description="Disordered" evidence="1">
    <location>
        <begin position="284"/>
        <end position="303"/>
    </location>
</feature>
<evidence type="ECO:0000256" key="1">
    <source>
        <dbReference type="SAM" id="MobiDB-lite"/>
    </source>
</evidence>
<name>A0ABU3BGN4_9FLAO</name>
<dbReference type="EMBL" id="JAVRHU010000002">
    <property type="protein sequence ID" value="MDT0621295.1"/>
    <property type="molecule type" value="Genomic_DNA"/>
</dbReference>
<evidence type="ECO:0000313" key="2">
    <source>
        <dbReference type="EMBL" id="MDT0621295.1"/>
    </source>
</evidence>
<dbReference type="RefSeq" id="WP_311387423.1">
    <property type="nucleotide sequence ID" value="NZ_JAVRHU010000002.1"/>
</dbReference>
<organism evidence="2 3">
    <name type="scientific">Croceitalea vernalis</name>
    <dbReference type="NCBI Taxonomy" id="3075599"/>
    <lineage>
        <taxon>Bacteria</taxon>
        <taxon>Pseudomonadati</taxon>
        <taxon>Bacteroidota</taxon>
        <taxon>Flavobacteriia</taxon>
        <taxon>Flavobacteriales</taxon>
        <taxon>Flavobacteriaceae</taxon>
        <taxon>Croceitalea</taxon>
    </lineage>
</organism>
<evidence type="ECO:0008006" key="4">
    <source>
        <dbReference type="Google" id="ProtNLM"/>
    </source>
</evidence>